<dbReference type="AlphaFoldDB" id="A0A4E9FLG7"/>
<dbReference type="InterPro" id="IPR045088">
    <property type="entry name" value="ALAT1/2-like"/>
</dbReference>
<dbReference type="GO" id="GO:0042853">
    <property type="term" value="P:L-alanine catabolic process"/>
    <property type="evidence" value="ECO:0007669"/>
    <property type="project" value="UniProtKB-UniPathway"/>
</dbReference>
<evidence type="ECO:0000256" key="1">
    <source>
        <dbReference type="ARBA" id="ARBA00001933"/>
    </source>
</evidence>
<comment type="pathway">
    <text evidence="6">Amino-acid degradation; L-alanine degradation via transaminase pathway; pyruvate from L-alanine: step 1/1.</text>
</comment>
<feature type="domain" description="Aminotransferase class I/classII large" evidence="10">
    <location>
        <begin position="164"/>
        <end position="518"/>
    </location>
</feature>
<comment type="catalytic activity">
    <reaction evidence="9">
        <text>L-alanine + 2-oxoglutarate = pyruvate + L-glutamate</text>
        <dbReference type="Rhea" id="RHEA:19453"/>
        <dbReference type="ChEBI" id="CHEBI:15361"/>
        <dbReference type="ChEBI" id="CHEBI:16810"/>
        <dbReference type="ChEBI" id="CHEBI:29985"/>
        <dbReference type="ChEBI" id="CHEBI:57972"/>
        <dbReference type="EC" id="2.6.1.2"/>
    </reaction>
</comment>
<evidence type="ECO:0000313" key="11">
    <source>
        <dbReference type="EMBL" id="VIO97426.1"/>
    </source>
</evidence>
<reference evidence="11" key="2">
    <citation type="submission" date="2019-04" db="EMBL/GenBank/DDBJ databases">
        <authorList>
            <person name="Howe K."/>
            <person name="Paulini M."/>
            <person name="Williams G."/>
        </authorList>
    </citation>
    <scope>NUCLEOTIDE SEQUENCE [LARGE SCALE GENOMIC DNA]</scope>
    <source>
        <strain evidence="11">FR3</strain>
    </source>
</reference>
<dbReference type="Pfam" id="PF00155">
    <property type="entry name" value="Aminotran_1_2"/>
    <property type="match status" value="1"/>
</dbReference>
<keyword evidence="4" id="KW-0808">Transferase</keyword>
<dbReference type="PANTHER" id="PTHR11751">
    <property type="entry name" value="ALANINE AMINOTRANSFERASE"/>
    <property type="match status" value="1"/>
</dbReference>
<dbReference type="EC" id="2.6.1.2" evidence="8"/>
<comment type="cofactor">
    <cofactor evidence="1">
        <name>pyridoxal 5'-phosphate</name>
        <dbReference type="ChEBI" id="CHEBI:597326"/>
    </cofactor>
</comment>
<dbReference type="UniPathway" id="UPA00528">
    <property type="reaction ID" value="UER00586"/>
</dbReference>
<accession>A0A8L7YQ50</accession>
<gene>
    <name evidence="11" type="primary">Bm9838</name>
    <name evidence="11" type="ORF">BM_BM9838</name>
</gene>
<keyword evidence="3" id="KW-0032">Aminotransferase</keyword>
<dbReference type="InterPro" id="IPR015421">
    <property type="entry name" value="PyrdxlP-dep_Trfase_major"/>
</dbReference>
<dbReference type="OrthoDB" id="1732682at2759"/>
<dbReference type="WBParaSite" id="Bm9838.1">
    <property type="protein sequence ID" value="Bm9838.1"/>
    <property type="gene ID" value="WBGene00230099"/>
</dbReference>
<keyword evidence="12" id="KW-1185">Reference proteome</keyword>
<dbReference type="Gene3D" id="1.10.287.1970">
    <property type="match status" value="1"/>
</dbReference>
<evidence type="ECO:0000256" key="4">
    <source>
        <dbReference type="ARBA" id="ARBA00022679"/>
    </source>
</evidence>
<dbReference type="InterPro" id="IPR004839">
    <property type="entry name" value="Aminotransferase_I/II_large"/>
</dbReference>
<dbReference type="Gene3D" id="3.40.640.10">
    <property type="entry name" value="Type I PLP-dependent aspartate aminotransferase-like (Major domain)"/>
    <property type="match status" value="1"/>
</dbReference>
<comment type="subunit">
    <text evidence="2">Homodimer.</text>
</comment>
<dbReference type="RefSeq" id="XP_042937035.1">
    <property type="nucleotide sequence ID" value="XM_043081101.1"/>
</dbReference>
<dbReference type="GO" id="GO:0030170">
    <property type="term" value="F:pyridoxal phosphate binding"/>
    <property type="evidence" value="ECO:0007669"/>
    <property type="project" value="InterPro"/>
</dbReference>
<evidence type="ECO:0000256" key="2">
    <source>
        <dbReference type="ARBA" id="ARBA00011738"/>
    </source>
</evidence>
<accession>A0A4E9FLG7</accession>
<dbReference type="Gene3D" id="3.90.1150.10">
    <property type="entry name" value="Aspartate Aminotransferase, domain 1"/>
    <property type="match status" value="1"/>
</dbReference>
<comment type="similarity">
    <text evidence="7">Belongs to the class-I pyridoxal-phosphate-dependent aminotransferase family. Alanine aminotransferase subfamily.</text>
</comment>
<reference evidence="13" key="3">
    <citation type="submission" date="2022-04" db="UniProtKB">
        <authorList>
            <consortium name="WormBaseParasite"/>
        </authorList>
    </citation>
    <scope>IDENTIFICATION</scope>
</reference>
<evidence type="ECO:0000256" key="7">
    <source>
        <dbReference type="ARBA" id="ARBA00025785"/>
    </source>
</evidence>
<dbReference type="InterPro" id="IPR015424">
    <property type="entry name" value="PyrdxlP-dep_Trfase"/>
</dbReference>
<evidence type="ECO:0000259" key="10">
    <source>
        <dbReference type="Pfam" id="PF00155"/>
    </source>
</evidence>
<dbReference type="CDD" id="cd00609">
    <property type="entry name" value="AAT_like"/>
    <property type="match status" value="1"/>
</dbReference>
<keyword evidence="5" id="KW-0663">Pyridoxal phosphate</keyword>
<dbReference type="Proteomes" id="UP000006672">
    <property type="component" value="Unassembled WGS sequence"/>
</dbReference>
<sequence length="542" mass="60828">MSTIFTRKIFDVTNCIITSSSSSSSLLLSPSLSSLLLQSVTFPLQQYCHRHHYHQQIHRMTSSNHILTLENLNPNVIAMEYAVRGPLVIRALAIEKELNKGIKKSFNNVIKANIGDAHAMGQKPISFIRQVLACISDPSLINSVKYPSDVRQRAELLLSGCGGHSVGSYSHSSGIEIIRKHVAEYIARRDDGIPSDPQHILLSAGASESIRNILKLFIDKDGRNKKNAVMIPIPQYPLYSATIVEFGLGMVGYYLDESNNWALNIDELEHAYKKSLNEFNTRVLCVINPGNPTGQVLSRDNVEEIIKFAYKNKLFLLADEVYQDNIYETDLKFHSFKSVMKSMGEPYSQIELCSFHSCSKGYMGECGIRGGYVEVVNVDPEVFNHLQKMTSAKLCSTVLGQCAMDCVVKPPQPGEPSYDQWLEEKTAILDSLKDRARAVYEAYNSIDGIECNPVQGSMYAFPRIEMPQKAIDKAKSLNQEADFFYAMELLENSGICVVPGSGFGQKPGTYHFRTTILPQGDVLHDMLERFNKFHNKFMKEYS</sequence>
<dbReference type="FunFam" id="1.10.287.1970:FF:000001">
    <property type="entry name" value="Alanine aminotransferase 2"/>
    <property type="match status" value="1"/>
</dbReference>
<protein>
    <recommendedName>
        <fullName evidence="8">alanine transaminase</fullName>
        <ecNumber evidence="8">2.6.1.2</ecNumber>
    </recommendedName>
</protein>
<dbReference type="EMBL" id="CAAKNF010000194">
    <property type="protein sequence ID" value="VIO97426.1"/>
    <property type="molecule type" value="Genomic_DNA"/>
</dbReference>
<reference evidence="12" key="1">
    <citation type="journal article" date="2007" name="Science">
        <title>Draft genome of the filarial nematode parasite Brugia malayi.</title>
        <authorList>
            <person name="Ghedin E."/>
            <person name="Wang S."/>
            <person name="Spiro D."/>
            <person name="Caler E."/>
            <person name="Zhao Q."/>
            <person name="Crabtree J."/>
            <person name="Allen J.E."/>
            <person name="Delcher A.L."/>
            <person name="Guiliano D.B."/>
            <person name="Miranda-Saavedra D."/>
            <person name="Angiuoli S.V."/>
            <person name="Creasy T."/>
            <person name="Amedeo P."/>
            <person name="Haas B."/>
            <person name="El-Sayed N.M."/>
            <person name="Wortman J.R."/>
            <person name="Feldblyum T."/>
            <person name="Tallon L."/>
            <person name="Schatz M."/>
            <person name="Shumway M."/>
            <person name="Koo H."/>
            <person name="Salzberg S.L."/>
            <person name="Schobel S."/>
            <person name="Pertea M."/>
            <person name="Pop M."/>
            <person name="White O."/>
            <person name="Barton G.J."/>
            <person name="Carlow C.K."/>
            <person name="Crawford M.J."/>
            <person name="Daub J."/>
            <person name="Dimmic M.W."/>
            <person name="Estes C.F."/>
            <person name="Foster J.M."/>
            <person name="Ganatra M."/>
            <person name="Gregory W.F."/>
            <person name="Johnson N.M."/>
            <person name="Jin J."/>
            <person name="Komuniecki R."/>
            <person name="Korf I."/>
            <person name="Kumar S."/>
            <person name="Laney S."/>
            <person name="Li B.W."/>
            <person name="Li W."/>
            <person name="Lindblom T.H."/>
            <person name="Lustigman S."/>
            <person name="Ma D."/>
            <person name="Maina C.V."/>
            <person name="Martin D.M."/>
            <person name="McCarter J.P."/>
            <person name="McReynolds L."/>
            <person name="Mitreva M."/>
            <person name="Nutman T.B."/>
            <person name="Parkinson J."/>
            <person name="Peregrin-Alvarez J.M."/>
            <person name="Poole C."/>
            <person name="Ren Q."/>
            <person name="Saunders L."/>
            <person name="Sluder A.E."/>
            <person name="Smith K."/>
            <person name="Stanke M."/>
            <person name="Unnasch T.R."/>
            <person name="Ware J."/>
            <person name="Wei A.D."/>
            <person name="Weil G."/>
            <person name="Williams D.J."/>
            <person name="Zhang Y."/>
            <person name="Williams S.A."/>
            <person name="Fraser-Liggett C."/>
            <person name="Slatko B."/>
            <person name="Blaxter M.L."/>
            <person name="Scott A.L."/>
        </authorList>
    </citation>
    <scope>NUCLEOTIDE SEQUENCE</scope>
    <source>
        <strain evidence="12">FR3</strain>
    </source>
</reference>
<name>A0A4E9FLG7_BRUMA</name>
<dbReference type="SUPFAM" id="SSF53383">
    <property type="entry name" value="PLP-dependent transferases"/>
    <property type="match status" value="1"/>
</dbReference>
<dbReference type="FunFam" id="3.40.640.10:FF:000012">
    <property type="entry name" value="alanine aminotransferase 2"/>
    <property type="match status" value="1"/>
</dbReference>
<dbReference type="FunFam" id="3.90.1150.10:FF:000010">
    <property type="entry name" value="Alanine aminotransferase 2"/>
    <property type="match status" value="1"/>
</dbReference>
<dbReference type="PANTHER" id="PTHR11751:SF29">
    <property type="entry name" value="ALANINE TRANSAMINASE"/>
    <property type="match status" value="1"/>
</dbReference>
<evidence type="ECO:0000256" key="6">
    <source>
        <dbReference type="ARBA" id="ARBA00025708"/>
    </source>
</evidence>
<dbReference type="InterPro" id="IPR015422">
    <property type="entry name" value="PyrdxlP-dep_Trfase_small"/>
</dbReference>
<organism evidence="11">
    <name type="scientific">Brugia malayi</name>
    <name type="common">Filarial nematode worm</name>
    <dbReference type="NCBI Taxonomy" id="6279"/>
    <lineage>
        <taxon>Eukaryota</taxon>
        <taxon>Metazoa</taxon>
        <taxon>Ecdysozoa</taxon>
        <taxon>Nematoda</taxon>
        <taxon>Chromadorea</taxon>
        <taxon>Rhabditida</taxon>
        <taxon>Spirurina</taxon>
        <taxon>Spiruromorpha</taxon>
        <taxon>Filarioidea</taxon>
        <taxon>Onchocercidae</taxon>
        <taxon>Brugia</taxon>
    </lineage>
</organism>
<evidence type="ECO:0000256" key="8">
    <source>
        <dbReference type="ARBA" id="ARBA00026106"/>
    </source>
</evidence>
<dbReference type="GeneID" id="66060463"/>
<dbReference type="KEGG" id="bmy:BM_BM9838"/>
<proteinExistence type="inferred from homology"/>
<evidence type="ECO:0000256" key="9">
    <source>
        <dbReference type="ARBA" id="ARBA00047412"/>
    </source>
</evidence>
<evidence type="ECO:0000256" key="5">
    <source>
        <dbReference type="ARBA" id="ARBA00022898"/>
    </source>
</evidence>
<dbReference type="CTD" id="66060463"/>
<evidence type="ECO:0000256" key="3">
    <source>
        <dbReference type="ARBA" id="ARBA00022576"/>
    </source>
</evidence>
<dbReference type="GO" id="GO:0004021">
    <property type="term" value="F:L-alanine:2-oxoglutarate aminotransferase activity"/>
    <property type="evidence" value="ECO:0007669"/>
    <property type="project" value="UniProtKB-EC"/>
</dbReference>
<evidence type="ECO:0000313" key="13">
    <source>
        <dbReference type="WBParaSite" id="Bm9838.1"/>
    </source>
</evidence>
<evidence type="ECO:0000313" key="12">
    <source>
        <dbReference type="Proteomes" id="UP000006672"/>
    </source>
</evidence>